<dbReference type="Gene3D" id="1.25.10.10">
    <property type="entry name" value="Leucine-rich Repeat Variant"/>
    <property type="match status" value="1"/>
</dbReference>
<dbReference type="EMBL" id="JACXWD010000052">
    <property type="protein sequence ID" value="MBD3868983.1"/>
    <property type="molecule type" value="Genomic_DNA"/>
</dbReference>
<proteinExistence type="predicted"/>
<organism evidence="2 3">
    <name type="scientific">Candidatus Polarisedimenticola svalbardensis</name>
    <dbReference type="NCBI Taxonomy" id="2886004"/>
    <lineage>
        <taxon>Bacteria</taxon>
        <taxon>Pseudomonadati</taxon>
        <taxon>Acidobacteriota</taxon>
        <taxon>Candidatus Polarisedimenticolia</taxon>
        <taxon>Candidatus Polarisedimenticolales</taxon>
        <taxon>Candidatus Polarisedimenticolaceae</taxon>
        <taxon>Candidatus Polarisedimenticola</taxon>
    </lineage>
</organism>
<dbReference type="Gene3D" id="1.10.1330.10">
    <property type="entry name" value="Dockerin domain"/>
    <property type="match status" value="1"/>
</dbReference>
<dbReference type="Proteomes" id="UP000648239">
    <property type="component" value="Unassembled WGS sequence"/>
</dbReference>
<gene>
    <name evidence="2" type="ORF">IFK94_12725</name>
</gene>
<dbReference type="InterPro" id="IPR021655">
    <property type="entry name" value="Put_metal-bd"/>
</dbReference>
<evidence type="ECO:0000313" key="3">
    <source>
        <dbReference type="Proteomes" id="UP000648239"/>
    </source>
</evidence>
<dbReference type="InterPro" id="IPR011989">
    <property type="entry name" value="ARM-like"/>
</dbReference>
<evidence type="ECO:0000313" key="2">
    <source>
        <dbReference type="EMBL" id="MBD3868983.1"/>
    </source>
</evidence>
<dbReference type="Pfam" id="PF11617">
    <property type="entry name" value="Cu-binding_MopE"/>
    <property type="match status" value="1"/>
</dbReference>
<dbReference type="InterPro" id="IPR036439">
    <property type="entry name" value="Dockerin_dom_sf"/>
</dbReference>
<protein>
    <recommendedName>
        <fullName evidence="4">Peptidase M11 gametolysin domain-containing protein</fullName>
    </recommendedName>
</protein>
<dbReference type="AlphaFoldDB" id="A0A8J7CM56"/>
<reference evidence="2 3" key="1">
    <citation type="submission" date="2020-08" db="EMBL/GenBank/DDBJ databases">
        <title>Acidobacteriota in marine sediments use diverse sulfur dissimilation pathways.</title>
        <authorList>
            <person name="Wasmund K."/>
        </authorList>
    </citation>
    <scope>NUCLEOTIDE SEQUENCE [LARGE SCALE GENOMIC DNA]</scope>
    <source>
        <strain evidence="2">MAG AM4</strain>
    </source>
</reference>
<feature type="chain" id="PRO_5035154278" description="Peptidase M11 gametolysin domain-containing protein" evidence="1">
    <location>
        <begin position="23"/>
        <end position="578"/>
    </location>
</feature>
<dbReference type="SUPFAM" id="SSF103647">
    <property type="entry name" value="TSP type-3 repeat"/>
    <property type="match status" value="1"/>
</dbReference>
<dbReference type="GO" id="GO:0000272">
    <property type="term" value="P:polysaccharide catabolic process"/>
    <property type="evidence" value="ECO:0007669"/>
    <property type="project" value="InterPro"/>
</dbReference>
<evidence type="ECO:0008006" key="4">
    <source>
        <dbReference type="Google" id="ProtNLM"/>
    </source>
</evidence>
<feature type="signal peptide" evidence="1">
    <location>
        <begin position="1"/>
        <end position="22"/>
    </location>
</feature>
<accession>A0A8J7CM56</accession>
<sequence length="578" mass="60172">MPTKRMLHILTFSLLAVSMVAAGPREDVRQAALTTWIHGITEEIAYEEIGPEGVPFLLELLADPTFPRRDNVVAYLTWLGDDSATVGLVRLLQDPPAGFTVPEEDRALLLAPQALGRIAGRGGEEAAAVLMEMTGPDRPESMLRTASRSGAYPRSMVRDLVESALRGLSYSGTGAARQRLEAVRSGDQASPLDGVDLRGSVSLEGPSLDSDPPVMAVIDTSADGDEAGLSYANHASLNLSGMTDERLDTVLGLATMAVGTVNFVAGGTVPQDDVGCCMTFVRDGEGGTFGASDDGLDIIDSEDELDAVLGDRTGRVKVVRQINECGGPGSNIIGCAYTPGGSITVARVTWNATNEGLVWVHEYGHNTGLGHNSISNDYLMFASSSAGKNNGLTQVECNSYHSPPPQAQMTNVDLGSCHDDDLDDIVSTADNCPNVNNPGQADSDGDGVGDACIGCDDGDGDGYGVTGSAGCAGGSTLDCDDGDPDVNPAGTEQCDGVDNNCDGTLDVFACGDIDITADGVVNGTELSWIGRAFGLCSANPEGQWWHPVDFTFDGCIDGDDLAVLGGFWGCEGTETLCP</sequence>
<evidence type="ECO:0000256" key="1">
    <source>
        <dbReference type="SAM" id="SignalP"/>
    </source>
</evidence>
<comment type="caution">
    <text evidence="2">The sequence shown here is derived from an EMBL/GenBank/DDBJ whole genome shotgun (WGS) entry which is preliminary data.</text>
</comment>
<name>A0A8J7CM56_9BACT</name>
<dbReference type="InterPro" id="IPR028974">
    <property type="entry name" value="TSP_type-3_rpt"/>
</dbReference>
<keyword evidence="1" id="KW-0732">Signal</keyword>
<dbReference type="SUPFAM" id="SSF55486">
    <property type="entry name" value="Metalloproteases ('zincins'), catalytic domain"/>
    <property type="match status" value="1"/>
</dbReference>
<dbReference type="GO" id="GO:0005509">
    <property type="term" value="F:calcium ion binding"/>
    <property type="evidence" value="ECO:0007669"/>
    <property type="project" value="InterPro"/>
</dbReference>